<dbReference type="Proteomes" id="UP001286456">
    <property type="component" value="Unassembled WGS sequence"/>
</dbReference>
<gene>
    <name evidence="2" type="ORF">B0T19DRAFT_456811</name>
</gene>
<evidence type="ECO:0000313" key="3">
    <source>
        <dbReference type="Proteomes" id="UP001286456"/>
    </source>
</evidence>
<dbReference type="SUPFAM" id="SSF52540">
    <property type="entry name" value="P-loop containing nucleoside triphosphate hydrolases"/>
    <property type="match status" value="1"/>
</dbReference>
<evidence type="ECO:0000313" key="2">
    <source>
        <dbReference type="EMBL" id="KAK3332218.1"/>
    </source>
</evidence>
<accession>A0AAE0IVW6</accession>
<comment type="caution">
    <text evidence="2">The sequence shown here is derived from an EMBL/GenBank/DDBJ whole genome shotgun (WGS) entry which is preliminary data.</text>
</comment>
<name>A0AAE0IVW6_9PEZI</name>
<evidence type="ECO:0008006" key="4">
    <source>
        <dbReference type="Google" id="ProtNLM"/>
    </source>
</evidence>
<protein>
    <recommendedName>
        <fullName evidence="4">G domain-containing protein</fullName>
    </recommendedName>
</protein>
<reference evidence="2" key="2">
    <citation type="submission" date="2023-06" db="EMBL/GenBank/DDBJ databases">
        <authorList>
            <consortium name="Lawrence Berkeley National Laboratory"/>
            <person name="Haridas S."/>
            <person name="Hensen N."/>
            <person name="Bonometti L."/>
            <person name="Westerberg I."/>
            <person name="Brannstrom I.O."/>
            <person name="Guillou S."/>
            <person name="Cros-Aarteil S."/>
            <person name="Calhoun S."/>
            <person name="Kuo A."/>
            <person name="Mondo S."/>
            <person name="Pangilinan J."/>
            <person name="Riley R."/>
            <person name="Labutti K."/>
            <person name="Andreopoulos B."/>
            <person name="Lipzen A."/>
            <person name="Chen C."/>
            <person name="Yanf M."/>
            <person name="Daum C."/>
            <person name="Ng V."/>
            <person name="Clum A."/>
            <person name="Steindorff A."/>
            <person name="Ohm R."/>
            <person name="Martin F."/>
            <person name="Silar P."/>
            <person name="Natvig D."/>
            <person name="Lalanne C."/>
            <person name="Gautier V."/>
            <person name="Ament-Velasquez S.L."/>
            <person name="Kruys A."/>
            <person name="Hutchinson M.I."/>
            <person name="Powell A.J."/>
            <person name="Barry K."/>
            <person name="Miller A.N."/>
            <person name="Grigoriev I.V."/>
            <person name="Debuchy R."/>
            <person name="Gladieux P."/>
            <person name="Thoren M.H."/>
            <person name="Johannesson H."/>
        </authorList>
    </citation>
    <scope>NUCLEOTIDE SEQUENCE</scope>
    <source>
        <strain evidence="2">SMH4131-1</strain>
    </source>
</reference>
<evidence type="ECO:0000256" key="1">
    <source>
        <dbReference type="SAM" id="Coils"/>
    </source>
</evidence>
<keyword evidence="3" id="KW-1185">Reference proteome</keyword>
<feature type="coiled-coil region" evidence="1">
    <location>
        <begin position="442"/>
        <end position="476"/>
    </location>
</feature>
<sequence>MASTERKNVIFIGMTQNGKSSLIQQILRYAGEEELSRTVGIGQGNFSQTQVCSSYDVDVPLKTHRLRQIEGPEGEEDKNGSYITPGDDFSFDDVDEYKLGQDVEDSGDRLPLRLIDTPGLSDSGNASASSKSGMRVVDERHKLRILLSLQKIERVHAICFVVRRDTNFGGDFQDLVRRMVSLLTFSVRSTAWNLQYHILHTNIDVDDRASGVCESRQRAFDQFGPGGATHHFVDNTPDRDYPLDVYFANTALSGLFASLAQCGSAPVSFTNLYYPKSPEHTCNDQALISAAQQAMTHLSAIVDTGKKRIAALQNDVKRHTDSAQLNQVRVTDYENKINALDCDTLVVIDGEEGWTERNHAGGGWRLFSFSTSVPIAKVEKSHDADGNWELESQDETSYHIILQPDWLCKSYGKITLYGTMKEFHKAELATLRTQLGPVRARVQEHTAQLTKAKSEIALAESQNAKATALIDALKRDVSTIRDSGRSISLSQSQKLVKFFTVDSPLSAARAYNLQSIVPWTVPPLNKIARKVIKGMTMQKRVRDAKERIDACEKAYKTRSVYVGIAQGISVVMAQLKNPPAGVAKLRAAIAALELWDGVMDKAGKLPNGEGRLEGLKGFVGKMRSYVAGRDSFPAFTGSTSTSSKKSGVGSGLSEEELREEIMTFAAAAEEFAEAMLQGSASAFRDLQRANWEERATRLTASLMEMEAGLPLGVYASMRRAVTTTTTKGAEEEPPALAVLAELKDVGELGELALDD</sequence>
<dbReference type="InterPro" id="IPR027417">
    <property type="entry name" value="P-loop_NTPase"/>
</dbReference>
<reference evidence="2" key="1">
    <citation type="journal article" date="2023" name="Mol. Phylogenet. Evol.">
        <title>Genome-scale phylogeny and comparative genomics of the fungal order Sordariales.</title>
        <authorList>
            <person name="Hensen N."/>
            <person name="Bonometti L."/>
            <person name="Westerberg I."/>
            <person name="Brannstrom I.O."/>
            <person name="Guillou S."/>
            <person name="Cros-Aarteil S."/>
            <person name="Calhoun S."/>
            <person name="Haridas S."/>
            <person name="Kuo A."/>
            <person name="Mondo S."/>
            <person name="Pangilinan J."/>
            <person name="Riley R."/>
            <person name="LaButti K."/>
            <person name="Andreopoulos B."/>
            <person name="Lipzen A."/>
            <person name="Chen C."/>
            <person name="Yan M."/>
            <person name="Daum C."/>
            <person name="Ng V."/>
            <person name="Clum A."/>
            <person name="Steindorff A."/>
            <person name="Ohm R.A."/>
            <person name="Martin F."/>
            <person name="Silar P."/>
            <person name="Natvig D.O."/>
            <person name="Lalanne C."/>
            <person name="Gautier V."/>
            <person name="Ament-Velasquez S.L."/>
            <person name="Kruys A."/>
            <person name="Hutchinson M.I."/>
            <person name="Powell A.J."/>
            <person name="Barry K."/>
            <person name="Miller A.N."/>
            <person name="Grigoriev I.V."/>
            <person name="Debuchy R."/>
            <person name="Gladieux P."/>
            <person name="Hiltunen Thoren M."/>
            <person name="Johannesson H."/>
        </authorList>
    </citation>
    <scope>NUCLEOTIDE SEQUENCE</scope>
    <source>
        <strain evidence="2">SMH4131-1</strain>
    </source>
</reference>
<organism evidence="2 3">
    <name type="scientific">Cercophora scortea</name>
    <dbReference type="NCBI Taxonomy" id="314031"/>
    <lineage>
        <taxon>Eukaryota</taxon>
        <taxon>Fungi</taxon>
        <taxon>Dikarya</taxon>
        <taxon>Ascomycota</taxon>
        <taxon>Pezizomycotina</taxon>
        <taxon>Sordariomycetes</taxon>
        <taxon>Sordariomycetidae</taxon>
        <taxon>Sordariales</taxon>
        <taxon>Lasiosphaeriaceae</taxon>
        <taxon>Cercophora</taxon>
    </lineage>
</organism>
<dbReference type="Gene3D" id="3.40.50.300">
    <property type="entry name" value="P-loop containing nucleotide triphosphate hydrolases"/>
    <property type="match status" value="1"/>
</dbReference>
<dbReference type="EMBL" id="JAUEPO010000002">
    <property type="protein sequence ID" value="KAK3332218.1"/>
    <property type="molecule type" value="Genomic_DNA"/>
</dbReference>
<proteinExistence type="predicted"/>
<keyword evidence="1" id="KW-0175">Coiled coil</keyword>
<dbReference type="AlphaFoldDB" id="A0AAE0IVW6"/>